<evidence type="ECO:0000313" key="2">
    <source>
        <dbReference type="Proteomes" id="UP000483362"/>
    </source>
</evidence>
<proteinExistence type="predicted"/>
<gene>
    <name evidence="1" type="ORF">FYJ29_10795</name>
</gene>
<dbReference type="RefSeq" id="WP_154326841.1">
    <property type="nucleotide sequence ID" value="NZ_CP045696.1"/>
</dbReference>
<dbReference type="Proteomes" id="UP000483362">
    <property type="component" value="Unassembled WGS sequence"/>
</dbReference>
<dbReference type="EMBL" id="VULT01000018">
    <property type="protein sequence ID" value="MSS18243.1"/>
    <property type="molecule type" value="Genomic_DNA"/>
</dbReference>
<organism evidence="1 2">
    <name type="scientific">Sodaliphilus pleomorphus</name>
    <dbReference type="NCBI Taxonomy" id="2606626"/>
    <lineage>
        <taxon>Bacteria</taxon>
        <taxon>Pseudomonadati</taxon>
        <taxon>Bacteroidota</taxon>
        <taxon>Bacteroidia</taxon>
        <taxon>Bacteroidales</taxon>
        <taxon>Muribaculaceae</taxon>
        <taxon>Sodaliphilus</taxon>
    </lineage>
</organism>
<reference evidence="1 2" key="1">
    <citation type="submission" date="2019-08" db="EMBL/GenBank/DDBJ databases">
        <title>In-depth cultivation of the pig gut microbiome towards novel bacterial diversity and tailored functional studies.</title>
        <authorList>
            <person name="Wylensek D."/>
            <person name="Hitch T.C.A."/>
            <person name="Clavel T."/>
        </authorList>
    </citation>
    <scope>NUCLEOTIDE SEQUENCE [LARGE SCALE GENOMIC DNA]</scope>
    <source>
        <strain evidence="1 2">Oil-RF-744-WCA-WT-10</strain>
    </source>
</reference>
<accession>A0A6L5XFH1</accession>
<evidence type="ECO:0000313" key="1">
    <source>
        <dbReference type="EMBL" id="MSS18243.1"/>
    </source>
</evidence>
<name>A0A6L5XFH1_9BACT</name>
<keyword evidence="2" id="KW-1185">Reference proteome</keyword>
<dbReference type="AlphaFoldDB" id="A0A6L5XFH1"/>
<comment type="caution">
    <text evidence="1">The sequence shown here is derived from an EMBL/GenBank/DDBJ whole genome shotgun (WGS) entry which is preliminary data.</text>
</comment>
<protein>
    <submittedName>
        <fullName evidence="1">Uncharacterized protein</fullName>
    </submittedName>
</protein>
<sequence length="232" mass="26004">MSQTLSDLFETLKQAREGYGILDLFPAECDGFDSILDDEVELTPAWWINEERQRRGTGVPVDLGLSVLWSSRNVGAASGELPGLYVGWGDAGGNLTSINVDDYPCSDPPEDIGGSDCDIARERWAETWRLPTRAEMQELIQKCQWRWTVINGIPGAQIIGRNGGSIFLPAAGDRYGTDYEDAYYYGRYWTSELRPDSDEQRQAFAMEFSQMGPEIVPLVRHMGLSIRPVLEK</sequence>